<dbReference type="Pfam" id="PF13489">
    <property type="entry name" value="Methyltransf_23"/>
    <property type="match status" value="1"/>
</dbReference>
<keyword evidence="1" id="KW-0808">Transferase</keyword>
<protein>
    <submittedName>
        <fullName evidence="1">Class I SAM-dependent methyltransferase</fullName>
    </submittedName>
</protein>
<dbReference type="Proteomes" id="UP000279911">
    <property type="component" value="Unassembled WGS sequence"/>
</dbReference>
<dbReference type="EMBL" id="RSFW01000006">
    <property type="protein sequence ID" value="RSD28886.1"/>
    <property type="molecule type" value="Genomic_DNA"/>
</dbReference>
<accession>A0A3R9E9B4</accession>
<dbReference type="InterPro" id="IPR029063">
    <property type="entry name" value="SAM-dependent_MTases_sf"/>
</dbReference>
<evidence type="ECO:0000313" key="2">
    <source>
        <dbReference type="Proteomes" id="UP000279911"/>
    </source>
</evidence>
<dbReference type="PANTHER" id="PTHR43861:SF1">
    <property type="entry name" value="TRANS-ACONITATE 2-METHYLTRANSFERASE"/>
    <property type="match status" value="1"/>
</dbReference>
<keyword evidence="1" id="KW-0489">Methyltransferase</keyword>
<proteinExistence type="predicted"/>
<dbReference type="SUPFAM" id="SSF53335">
    <property type="entry name" value="S-adenosyl-L-methionine-dependent methyltransferases"/>
    <property type="match status" value="1"/>
</dbReference>
<evidence type="ECO:0000313" key="1">
    <source>
        <dbReference type="EMBL" id="RSD28886.1"/>
    </source>
</evidence>
<dbReference type="GO" id="GO:0032259">
    <property type="term" value="P:methylation"/>
    <property type="evidence" value="ECO:0007669"/>
    <property type="project" value="UniProtKB-KW"/>
</dbReference>
<dbReference type="CDD" id="cd02440">
    <property type="entry name" value="AdoMet_MTases"/>
    <property type="match status" value="1"/>
</dbReference>
<sequence>MKRRNRAESPNNVIEKPVLEELMGNVAGMKIADLGCGDAEIGVELLEKGCGEYCGVEGSENMAQAAAEKLSGTTGKVLRVSMEEWAPSAEEYDIVISRMSLHYLADLRSVIKKVHAALAPGGKFVFSVQHPILTASAKSAEASGKRSDWIVDDYFDVGERVEPWIGKKVIKYHRTIEEYFRLLREAGFKVEDLREGTPNPSLFSSPDEYERRKRIPLVLVFSCGK</sequence>
<dbReference type="OrthoDB" id="9791837at2"/>
<dbReference type="GO" id="GO:0008168">
    <property type="term" value="F:methyltransferase activity"/>
    <property type="evidence" value="ECO:0007669"/>
    <property type="project" value="UniProtKB-KW"/>
</dbReference>
<comment type="caution">
    <text evidence="1">The sequence shown here is derived from an EMBL/GenBank/DDBJ whole genome shotgun (WGS) entry which is preliminary data.</text>
</comment>
<name>A0A3R9E9B4_9BACI</name>
<reference evidence="2" key="1">
    <citation type="submission" date="2018-12" db="EMBL/GenBank/DDBJ databases">
        <title>Bacillus chawlae sp. nov., Bacillus glennii sp. nov., and Bacillus saganii sp. nov. Isolated from the Vehicle Assembly Building at Kennedy Space Center where the Viking Spacecraft were Assembled.</title>
        <authorList>
            <person name="Seuylemezian A."/>
            <person name="Vaishampayan P."/>
        </authorList>
    </citation>
    <scope>NUCLEOTIDE SEQUENCE [LARGE SCALE GENOMIC DNA]</scope>
    <source>
        <strain evidence="2">DSM 13966</strain>
    </source>
</reference>
<organism evidence="1 2">
    <name type="scientific">Mesobacillus subterraneus</name>
    <dbReference type="NCBI Taxonomy" id="285983"/>
    <lineage>
        <taxon>Bacteria</taxon>
        <taxon>Bacillati</taxon>
        <taxon>Bacillota</taxon>
        <taxon>Bacilli</taxon>
        <taxon>Bacillales</taxon>
        <taxon>Bacillaceae</taxon>
        <taxon>Mesobacillus</taxon>
    </lineage>
</organism>
<gene>
    <name evidence="1" type="ORF">EJA10_04170</name>
</gene>
<dbReference type="Gene3D" id="3.40.50.150">
    <property type="entry name" value="Vaccinia Virus protein VP39"/>
    <property type="match status" value="1"/>
</dbReference>
<dbReference type="AlphaFoldDB" id="A0A3R9E9B4"/>
<dbReference type="PANTHER" id="PTHR43861">
    <property type="entry name" value="TRANS-ACONITATE 2-METHYLTRANSFERASE-RELATED"/>
    <property type="match status" value="1"/>
</dbReference>